<dbReference type="InterPro" id="IPR007312">
    <property type="entry name" value="Phosphoesterase"/>
</dbReference>
<dbReference type="AlphaFoldDB" id="A0A397HP47"/>
<dbReference type="GO" id="GO:0009395">
    <property type="term" value="P:phospholipid catabolic process"/>
    <property type="evidence" value="ECO:0007669"/>
    <property type="project" value="TreeGrafter"/>
</dbReference>
<protein>
    <recommendedName>
        <fullName evidence="5">Acid phosphatase</fullName>
    </recommendedName>
</protein>
<dbReference type="STRING" id="41047.A0A397HP47"/>
<comment type="caution">
    <text evidence="3">The sequence shown here is derived from an EMBL/GenBank/DDBJ whole genome shotgun (WGS) entry which is preliminary data.</text>
</comment>
<dbReference type="GeneID" id="38130552"/>
<dbReference type="RefSeq" id="XP_026617680.1">
    <property type="nucleotide sequence ID" value="XM_026762197.1"/>
</dbReference>
<keyword evidence="1" id="KW-0378">Hydrolase</keyword>
<dbReference type="PANTHER" id="PTHR31956:SF8">
    <property type="entry name" value="ACID PHOSPHATASE PHOA (AFU_ORTHOLOGUE AFUA_1G03570)"/>
    <property type="match status" value="1"/>
</dbReference>
<organism evidence="3 4">
    <name type="scientific">Aspergillus thermomutatus</name>
    <name type="common">Neosartorya pseudofischeri</name>
    <dbReference type="NCBI Taxonomy" id="41047"/>
    <lineage>
        <taxon>Eukaryota</taxon>
        <taxon>Fungi</taxon>
        <taxon>Dikarya</taxon>
        <taxon>Ascomycota</taxon>
        <taxon>Pezizomycotina</taxon>
        <taxon>Eurotiomycetes</taxon>
        <taxon>Eurotiomycetidae</taxon>
        <taxon>Eurotiales</taxon>
        <taxon>Aspergillaceae</taxon>
        <taxon>Aspergillus</taxon>
        <taxon>Aspergillus subgen. Fumigati</taxon>
    </lineage>
</organism>
<name>A0A397HP47_ASPTH</name>
<dbReference type="Proteomes" id="UP000215305">
    <property type="component" value="Unassembled WGS sequence"/>
</dbReference>
<dbReference type="InterPro" id="IPR017850">
    <property type="entry name" value="Alkaline_phosphatase_core_sf"/>
</dbReference>
<dbReference type="PANTHER" id="PTHR31956">
    <property type="entry name" value="NON-SPECIFIC PHOSPHOLIPASE C4-RELATED"/>
    <property type="match status" value="1"/>
</dbReference>
<evidence type="ECO:0000313" key="4">
    <source>
        <dbReference type="Proteomes" id="UP000215305"/>
    </source>
</evidence>
<reference evidence="3" key="1">
    <citation type="submission" date="2018-08" db="EMBL/GenBank/DDBJ databases">
        <title>Draft genome sequence of azole-resistant Aspergillus thermomutatus (Neosartorya pseudofischeri) strain HMR AF 39, isolated from a human nasal aspirate.</title>
        <authorList>
            <person name="Parent-Michaud M."/>
            <person name="Dufresne P.J."/>
            <person name="Fournier E."/>
            <person name="Martineau C."/>
            <person name="Moreira S."/>
            <person name="Perkins V."/>
            <person name="De Repentigny L."/>
            <person name="Dufresne S.F."/>
        </authorList>
    </citation>
    <scope>NUCLEOTIDE SEQUENCE [LARGE SCALE GENOMIC DNA]</scope>
    <source>
        <strain evidence="3">HMR AF 39</strain>
    </source>
</reference>
<gene>
    <name evidence="3" type="ORF">CDV56_108578</name>
</gene>
<dbReference type="Gene3D" id="3.40.720.10">
    <property type="entry name" value="Alkaline Phosphatase, subunit A"/>
    <property type="match status" value="1"/>
</dbReference>
<dbReference type="VEuPathDB" id="FungiDB:CDV56_108578"/>
<sequence>MIFSRTAAFFALVSGVYAQSQYTATGTAAVAAAQATALTLSPTSNIAGLTFNRFVQIFLENQDYSAAIKDTNLAYLASQGITLTNYFAITHPSQPNYVAAAGGNTFGITDDSTHYISSSTKTIVHLLEDAGISWSLYQEDMPYSGFEANYKNQKTGANDYVRKHNPLMSYNSVTSNTDRLAKSKNFTMFYNDLDNNKLPQWMFITPNMTNDGHDSSLSVAGSWSRNFLTPLLSNPNFNVDGTLVILTFDEGLTIGTNQIYAVLLGSAVPSTKVGTKDSTKYNHYSLLSTVERNWNLGNLGQNDATATPFF</sequence>
<dbReference type="EMBL" id="NKHU02000020">
    <property type="protein sequence ID" value="RHZ64941.1"/>
    <property type="molecule type" value="Genomic_DNA"/>
</dbReference>
<feature type="chain" id="PRO_5017315598" description="Acid phosphatase" evidence="2">
    <location>
        <begin position="19"/>
        <end position="310"/>
    </location>
</feature>
<feature type="signal peptide" evidence="2">
    <location>
        <begin position="1"/>
        <end position="18"/>
    </location>
</feature>
<accession>A0A397HP47</accession>
<keyword evidence="2" id="KW-0732">Signal</keyword>
<dbReference type="Pfam" id="PF04185">
    <property type="entry name" value="Phosphoesterase"/>
    <property type="match status" value="1"/>
</dbReference>
<dbReference type="SUPFAM" id="SSF53649">
    <property type="entry name" value="Alkaline phosphatase-like"/>
    <property type="match status" value="1"/>
</dbReference>
<proteinExistence type="predicted"/>
<dbReference type="GO" id="GO:0016788">
    <property type="term" value="F:hydrolase activity, acting on ester bonds"/>
    <property type="evidence" value="ECO:0007669"/>
    <property type="project" value="InterPro"/>
</dbReference>
<evidence type="ECO:0000256" key="1">
    <source>
        <dbReference type="ARBA" id="ARBA00022801"/>
    </source>
</evidence>
<evidence type="ECO:0008006" key="5">
    <source>
        <dbReference type="Google" id="ProtNLM"/>
    </source>
</evidence>
<evidence type="ECO:0000256" key="2">
    <source>
        <dbReference type="SAM" id="SignalP"/>
    </source>
</evidence>
<dbReference type="OrthoDB" id="5135119at2759"/>
<evidence type="ECO:0000313" key="3">
    <source>
        <dbReference type="EMBL" id="RHZ64941.1"/>
    </source>
</evidence>
<keyword evidence="4" id="KW-1185">Reference proteome</keyword>